<reference evidence="1 2" key="1">
    <citation type="submission" date="2017-03" db="EMBL/GenBank/DDBJ databases">
        <title>Sulfur activation and transportation mechanism of thermophilic Archaea Acidianus manzaensis YN-25.</title>
        <authorList>
            <person name="Ma Y."/>
            <person name="Yang Y."/>
            <person name="Xia J."/>
        </authorList>
    </citation>
    <scope>NUCLEOTIDE SEQUENCE [LARGE SCALE GENOMIC DNA]</scope>
    <source>
        <strain evidence="1 2">YN-25</strain>
    </source>
</reference>
<keyword evidence="2" id="KW-1185">Reference proteome</keyword>
<proteinExistence type="predicted"/>
<dbReference type="KEGG" id="aman:B6F84_12450"/>
<gene>
    <name evidence="1" type="ORF">B6F84_12450</name>
</gene>
<sequence>MQIISGGKASTPSTPITLASGTYYISFLVQPTTPLPGPTSSPITTITVYLGDNVATSSNIPLPPT</sequence>
<dbReference type="AlphaFoldDB" id="A0A1W6K2H4"/>
<accession>A0A1W6K2H4</accession>
<evidence type="ECO:0000313" key="2">
    <source>
        <dbReference type="Proteomes" id="UP000193404"/>
    </source>
</evidence>
<dbReference type="Proteomes" id="UP000193404">
    <property type="component" value="Chromosome"/>
</dbReference>
<dbReference type="STRING" id="282676.B6F84_12450"/>
<organism evidence="1 2">
    <name type="scientific">Acidianus manzaensis</name>
    <dbReference type="NCBI Taxonomy" id="282676"/>
    <lineage>
        <taxon>Archaea</taxon>
        <taxon>Thermoproteota</taxon>
        <taxon>Thermoprotei</taxon>
        <taxon>Sulfolobales</taxon>
        <taxon>Sulfolobaceae</taxon>
        <taxon>Acidianus</taxon>
    </lineage>
</organism>
<dbReference type="EMBL" id="CP020477">
    <property type="protein sequence ID" value="ARM76743.1"/>
    <property type="molecule type" value="Genomic_DNA"/>
</dbReference>
<name>A0A1W6K2H4_9CREN</name>
<protein>
    <submittedName>
        <fullName evidence="1">Uncharacterized protein</fullName>
    </submittedName>
</protein>
<evidence type="ECO:0000313" key="1">
    <source>
        <dbReference type="EMBL" id="ARM76743.1"/>
    </source>
</evidence>